<feature type="domain" description="Peptidase M1 membrane alanine aminopeptidase" evidence="18">
    <location>
        <begin position="271"/>
        <end position="499"/>
    </location>
</feature>
<keyword evidence="13" id="KW-0325">Glycoprotein</keyword>
<evidence type="ECO:0000256" key="16">
    <source>
        <dbReference type="PIRSR" id="PIRSR634016-3"/>
    </source>
</evidence>
<evidence type="ECO:0000256" key="17">
    <source>
        <dbReference type="PIRSR" id="PIRSR634016-4"/>
    </source>
</evidence>
<dbReference type="GO" id="GO:0070006">
    <property type="term" value="F:metalloaminopeptidase activity"/>
    <property type="evidence" value="ECO:0007669"/>
    <property type="project" value="TreeGrafter"/>
</dbReference>
<dbReference type="Gene3D" id="2.60.40.1910">
    <property type="match status" value="2"/>
</dbReference>
<feature type="binding site" evidence="16">
    <location>
        <position position="340"/>
    </location>
    <ligand>
        <name>Zn(2+)</name>
        <dbReference type="ChEBI" id="CHEBI:29105"/>
        <note>catalytic</note>
    </ligand>
</feature>
<dbReference type="Pfam" id="PF01433">
    <property type="entry name" value="Peptidase_M1"/>
    <property type="match status" value="2"/>
</dbReference>
<sequence>MGFLKLLLNLTTLVSLHIILITNSVFCANNNLKIIRLPNNTAPLFYNISLIMILEEDNFTFHGESNIKIEIRYASLNNISLHSKELELNEMATTLINVNGTVYKPTEHSHDNKTDILTLNFKNALSPGFYTLNMKFAGIIKENSFFESGFMIFPYTNKGKNNTLVASYSEPKGARQMFPCWDEPALKAIFNISVMHHVKYLALSNMPLVQREFFENDMTCTYFNISPIMSTYLVEIIVFPMIDFHSLSNEKETINVWCRSSLISQMTFMFNIAEMVTPFLIQYTNNSEKIPKMDYFIIPNFPVDGMEHWGLITYKESSVIYDANKHPTNRKKDLAVTITHEIAHQWFGNLVTPSWWSYHWLKEGLASFFHTYIIDKSTYHFFQIFDDWRTMDFFVVDKLHYSLRVDKGELGPVTLESDNMFERLDLLSFIIYYKASTILRMLQNTITDEVFRKGLIIYLATHEYGSTTPDDLWNAMQTALDESDIPHEHYRIKEVMDTWTNQNSYPVVNVMKNYTTGEITISQKCVYGQKINNKWWIPITFATQSNPNFSSTVPRYWLQPNQNITFKIDPNDWIIVNIQQTGYYRVNYDIKNWEKISNYLNSEDFTNIHVLNRAQIIDDLFDFMDGRISGFVFINLIKYLQREIDYVAWYPLLFQVIPSLKNAIFLPEATYIKITIMTILSYLLRNIGYLENTSDDDITKQVRLEAIKWACTIGDKFCKNTITFKLNQHLADVELYRMSPGHNFMYCIGLMAANRITWDKMLELYQKTDPKQEKFKKTLLKSLSCSENSDIIINYLNISAFNTSLFHEKERSFIIKSILDKHLNNNLILDYILNNFETIKSKSLTTTMIIKLILRNVFYDKQIDKITIMTILSYLLRNIGYLENTSDDDITKQVRLEAIKWACTIGDKFCKNTITFKLNQHLADVELYRMSPGHNFMYCIGLMAANRITWDKMLELYQKTDPKQEKFKKTLLKSLSCSENSDIIINYLNISAFNTSLFHEKERSFIIKSILDKHLNNNLILDYILNNFETTISLCKYSFLNHKDLLIMNILLYLYRSLTTTMIIKLILRNVFYDKQIDKVSLTNLVYKNPSSLISQMTFMFNIAVMVTPFLIQYTNNSEKIPKMDYFIIPNFPVDGMEHWGLITYKESSFIYDANKHPTNRKEKLAATVTHEIAHQWFGNLVTQSWWSYQWLKEGLASFFHTYIIDKIFDDWRTMDFFVVDKLHYSLRIDKGKLGPITLEPDINFERLDLLSFIIYYKASTILRMLQNTITDEVFRKGLIIYLATHEYGSTTPDDLWNAMQTALDESDIPHEHYRIKEVMDTWTNQNSYPVVNVMKNYTTGEITISQKCVCGQKTNNKWWIPITFATQSNPNFSSTVPRYWLQPNQNITFKIDPNDWIIVNIQQTGYYRVNYDIKNWEKISNYLNSENFTNIHVLNRAQIIDDLFDFVDGRISGFVFINLIKYLHREVDYVAWYPLLFRVIPSLKNAIFLPKATYIKVTIMTLLSYLLRNIGYLENTDDNDITKQVRLKAIIWACTIDDKFFKNTIDFKLNQHLVDVELYRMSPEHNFMYCIGLMAANRTTWDKILELYQKTDPKEEKFKTMLLKSLSCSENSDIIINYLNISAFNTSLFHEKERSFIIKSILDKHLNNNLILDYILNNFETIKPKSLTTTKIIKLILRNVFYDKQIDKMKVFSDANFAHDPKTRNAIKKLIQKRENFLKESLEIFKKYFF</sequence>
<dbReference type="Proteomes" id="UP000669903">
    <property type="component" value="Unassembled WGS sequence"/>
</dbReference>
<dbReference type="GO" id="GO:0005737">
    <property type="term" value="C:cytoplasm"/>
    <property type="evidence" value="ECO:0007669"/>
    <property type="project" value="TreeGrafter"/>
</dbReference>
<name>A0A836G332_9HYME</name>
<keyword evidence="4" id="KW-1003">Cell membrane</keyword>
<evidence type="ECO:0000256" key="13">
    <source>
        <dbReference type="ARBA" id="ARBA00023180"/>
    </source>
</evidence>
<dbReference type="SUPFAM" id="SSF55486">
    <property type="entry name" value="Metalloproteases ('zincins'), catalytic domain"/>
    <property type="match status" value="2"/>
</dbReference>
<dbReference type="PANTHER" id="PTHR11533">
    <property type="entry name" value="PROTEASE M1 ZINC METALLOPROTEASE"/>
    <property type="match status" value="1"/>
</dbReference>
<dbReference type="CDD" id="cd09601">
    <property type="entry name" value="M1_APN-Q_like"/>
    <property type="match status" value="1"/>
</dbReference>
<dbReference type="Pfam" id="PF17900">
    <property type="entry name" value="Peptidase_M1_N"/>
    <property type="match status" value="1"/>
</dbReference>
<keyword evidence="14" id="KW-0449">Lipoprotein</keyword>
<evidence type="ECO:0000256" key="1">
    <source>
        <dbReference type="ARBA" id="ARBA00004609"/>
    </source>
</evidence>
<comment type="caution">
    <text evidence="21">The sequence shown here is derived from an EMBL/GenBank/DDBJ whole genome shotgun (WGS) entry which is preliminary data.</text>
</comment>
<dbReference type="PANTHER" id="PTHR11533:SF294">
    <property type="entry name" value="THYROTROPIN-RELEASING HORMONE-DEGRADING ECTOENZYME"/>
    <property type="match status" value="1"/>
</dbReference>
<feature type="binding site" evidence="16">
    <location>
        <position position="344"/>
    </location>
    <ligand>
        <name>Zn(2+)</name>
        <dbReference type="ChEBI" id="CHEBI:29105"/>
        <note>catalytic</note>
    </ligand>
</feature>
<reference evidence="21" key="1">
    <citation type="submission" date="2020-03" db="EMBL/GenBank/DDBJ databases">
        <title>Relaxed selection underlies rapid genomic changes in the transitions from sociality to social parasitism in ants.</title>
        <authorList>
            <person name="Bi X."/>
        </authorList>
    </citation>
    <scope>NUCLEOTIDE SEQUENCE</scope>
    <source>
        <strain evidence="21">BGI-DK2014a</strain>
        <tissue evidence="21">Whole body</tissue>
    </source>
</reference>
<feature type="domain" description="ERAP1-like C-terminal" evidence="19">
    <location>
        <begin position="1397"/>
        <end position="1712"/>
    </location>
</feature>
<dbReference type="SUPFAM" id="SSF63737">
    <property type="entry name" value="Leukotriene A4 hydrolase N-terminal domain"/>
    <property type="match status" value="1"/>
</dbReference>
<evidence type="ECO:0000256" key="7">
    <source>
        <dbReference type="ARBA" id="ARBA00022723"/>
    </source>
</evidence>
<dbReference type="GO" id="GO:0006508">
    <property type="term" value="P:proteolysis"/>
    <property type="evidence" value="ECO:0007669"/>
    <property type="project" value="UniProtKB-KW"/>
</dbReference>
<dbReference type="GO" id="GO:0005615">
    <property type="term" value="C:extracellular space"/>
    <property type="evidence" value="ECO:0007669"/>
    <property type="project" value="TreeGrafter"/>
</dbReference>
<dbReference type="GO" id="GO:0042277">
    <property type="term" value="F:peptide binding"/>
    <property type="evidence" value="ECO:0007669"/>
    <property type="project" value="TreeGrafter"/>
</dbReference>
<evidence type="ECO:0000313" key="22">
    <source>
        <dbReference type="Proteomes" id="UP000669903"/>
    </source>
</evidence>
<dbReference type="FunFam" id="2.60.40.1910:FF:000008">
    <property type="entry name" value="Aminopeptidase"/>
    <property type="match status" value="2"/>
</dbReference>
<evidence type="ECO:0000256" key="9">
    <source>
        <dbReference type="ARBA" id="ARBA00022801"/>
    </source>
</evidence>
<evidence type="ECO:0000256" key="14">
    <source>
        <dbReference type="ARBA" id="ARBA00023288"/>
    </source>
</evidence>
<proteinExistence type="inferred from homology"/>
<dbReference type="InterPro" id="IPR027268">
    <property type="entry name" value="Peptidase_M4/M1_CTD_sf"/>
</dbReference>
<dbReference type="InterPro" id="IPR050344">
    <property type="entry name" value="Peptidase_M1_aminopeptidases"/>
</dbReference>
<keyword evidence="8" id="KW-0732">Signal</keyword>
<feature type="binding site" evidence="16">
    <location>
        <position position="363"/>
    </location>
    <ligand>
        <name>Zn(2+)</name>
        <dbReference type="ChEBI" id="CHEBI:29105"/>
        <note>catalytic</note>
    </ligand>
</feature>
<feature type="domain" description="ERAP1-like C-terminal" evidence="19">
    <location>
        <begin position="573"/>
        <end position="855"/>
    </location>
</feature>
<dbReference type="Pfam" id="PF11838">
    <property type="entry name" value="ERAP1_C"/>
    <property type="match status" value="3"/>
</dbReference>
<dbReference type="InterPro" id="IPR014782">
    <property type="entry name" value="Peptidase_M1_dom"/>
</dbReference>
<comment type="similarity">
    <text evidence="2">Belongs to the peptidase M1 family.</text>
</comment>
<evidence type="ECO:0000259" key="19">
    <source>
        <dbReference type="Pfam" id="PF11838"/>
    </source>
</evidence>
<feature type="domain" description="ERAP1-like C-terminal" evidence="19">
    <location>
        <begin position="868"/>
        <end position="1062"/>
    </location>
</feature>
<evidence type="ECO:0000256" key="5">
    <source>
        <dbReference type="ARBA" id="ARBA00022622"/>
    </source>
</evidence>
<evidence type="ECO:0000256" key="6">
    <source>
        <dbReference type="ARBA" id="ARBA00022670"/>
    </source>
</evidence>
<organism evidence="21 22">
    <name type="scientific">Acromyrmex charruanus</name>
    <dbReference type="NCBI Taxonomy" id="2715315"/>
    <lineage>
        <taxon>Eukaryota</taxon>
        <taxon>Metazoa</taxon>
        <taxon>Ecdysozoa</taxon>
        <taxon>Arthropoda</taxon>
        <taxon>Hexapoda</taxon>
        <taxon>Insecta</taxon>
        <taxon>Pterygota</taxon>
        <taxon>Neoptera</taxon>
        <taxon>Endopterygota</taxon>
        <taxon>Hymenoptera</taxon>
        <taxon>Apocrita</taxon>
        <taxon>Aculeata</taxon>
        <taxon>Formicoidea</taxon>
        <taxon>Formicidae</taxon>
        <taxon>Myrmicinae</taxon>
        <taxon>Acromyrmex</taxon>
    </lineage>
</organism>
<evidence type="ECO:0000256" key="10">
    <source>
        <dbReference type="ARBA" id="ARBA00022833"/>
    </source>
</evidence>
<evidence type="ECO:0000256" key="8">
    <source>
        <dbReference type="ARBA" id="ARBA00022729"/>
    </source>
</evidence>
<dbReference type="GO" id="GO:0005886">
    <property type="term" value="C:plasma membrane"/>
    <property type="evidence" value="ECO:0007669"/>
    <property type="project" value="UniProtKB-SubCell"/>
</dbReference>
<evidence type="ECO:0000256" key="15">
    <source>
        <dbReference type="PIRSR" id="PIRSR634016-1"/>
    </source>
</evidence>
<keyword evidence="6" id="KW-0645">Protease</keyword>
<dbReference type="Gene3D" id="1.10.390.10">
    <property type="entry name" value="Neutral Protease Domain 2"/>
    <property type="match status" value="2"/>
</dbReference>
<feature type="domain" description="Peptidase M1 membrane alanine aminopeptidase" evidence="18">
    <location>
        <begin position="1101"/>
        <end position="1323"/>
    </location>
</feature>
<keyword evidence="10 16" id="KW-0862">Zinc</keyword>
<evidence type="ECO:0000256" key="4">
    <source>
        <dbReference type="ARBA" id="ARBA00022475"/>
    </source>
</evidence>
<feature type="domain" description="Aminopeptidase N-like N-terminal" evidence="20">
    <location>
        <begin position="43"/>
        <end position="233"/>
    </location>
</feature>
<dbReference type="GO" id="GO:0043171">
    <property type="term" value="P:peptide catabolic process"/>
    <property type="evidence" value="ECO:0007669"/>
    <property type="project" value="TreeGrafter"/>
</dbReference>
<comment type="cofactor">
    <cofactor evidence="16">
        <name>Zn(2+)</name>
        <dbReference type="ChEBI" id="CHEBI:29105"/>
    </cofactor>
    <text evidence="16">Binds 1 zinc ion per subunit.</text>
</comment>
<evidence type="ECO:0000256" key="3">
    <source>
        <dbReference type="ARBA" id="ARBA00022438"/>
    </source>
</evidence>
<evidence type="ECO:0000259" key="18">
    <source>
        <dbReference type="Pfam" id="PF01433"/>
    </source>
</evidence>
<feature type="active site" description="Proton acceptor" evidence="15">
    <location>
        <position position="341"/>
    </location>
</feature>
<dbReference type="GO" id="GO:0008270">
    <property type="term" value="F:zinc ion binding"/>
    <property type="evidence" value="ECO:0007669"/>
    <property type="project" value="InterPro"/>
</dbReference>
<evidence type="ECO:0000256" key="11">
    <source>
        <dbReference type="ARBA" id="ARBA00023049"/>
    </source>
</evidence>
<dbReference type="InterPro" id="IPR042097">
    <property type="entry name" value="Aminopeptidase_N-like_N_sf"/>
</dbReference>
<evidence type="ECO:0000256" key="2">
    <source>
        <dbReference type="ARBA" id="ARBA00010136"/>
    </source>
</evidence>
<dbReference type="FunFam" id="1.10.390.10:FF:000013">
    <property type="entry name" value="Aminopeptidase N"/>
    <property type="match status" value="1"/>
</dbReference>
<feature type="site" description="Transition state stabilizer" evidence="17">
    <location>
        <position position="432"/>
    </location>
</feature>
<keyword evidence="5" id="KW-0336">GPI-anchor</keyword>
<gene>
    <name evidence="21" type="primary">Anpep_2</name>
    <name evidence="21" type="ORF">G6Z76_0014004</name>
</gene>
<keyword evidence="12" id="KW-0472">Membrane</keyword>
<evidence type="ECO:0000256" key="12">
    <source>
        <dbReference type="ARBA" id="ARBA00023136"/>
    </source>
</evidence>
<keyword evidence="9" id="KW-0378">Hydrolase</keyword>
<dbReference type="Gene3D" id="2.60.40.1730">
    <property type="entry name" value="tricorn interacting facor f3 domain"/>
    <property type="match status" value="1"/>
</dbReference>
<dbReference type="Gene3D" id="1.25.50.20">
    <property type="match status" value="3"/>
</dbReference>
<comment type="subcellular location">
    <subcellularLocation>
        <location evidence="1">Cell membrane</location>
        <topology evidence="1">Lipid-anchor</topology>
        <topology evidence="1">GPI-anchor</topology>
    </subcellularLocation>
</comment>
<feature type="non-terminal residue" evidence="21">
    <location>
        <position position="1731"/>
    </location>
</feature>
<dbReference type="InterPro" id="IPR045357">
    <property type="entry name" value="Aminopeptidase_N-like_N"/>
</dbReference>
<dbReference type="GO" id="GO:0098552">
    <property type="term" value="C:side of membrane"/>
    <property type="evidence" value="ECO:0007669"/>
    <property type="project" value="UniProtKB-KW"/>
</dbReference>
<evidence type="ECO:0000259" key="20">
    <source>
        <dbReference type="Pfam" id="PF17900"/>
    </source>
</evidence>
<dbReference type="InterPro" id="IPR024571">
    <property type="entry name" value="ERAP1-like_C_dom"/>
</dbReference>
<dbReference type="EMBL" id="JAANIC010003352">
    <property type="protein sequence ID" value="KAG5340783.1"/>
    <property type="molecule type" value="Genomic_DNA"/>
</dbReference>
<accession>A0A836G332</accession>
<protein>
    <submittedName>
        <fullName evidence="21">AMPN Aminopeptidase</fullName>
    </submittedName>
</protein>
<dbReference type="InterPro" id="IPR001930">
    <property type="entry name" value="Peptidase_M1"/>
</dbReference>
<keyword evidence="3 21" id="KW-0031">Aminopeptidase</keyword>
<feature type="non-terminal residue" evidence="21">
    <location>
        <position position="1"/>
    </location>
</feature>
<keyword evidence="7 16" id="KW-0479">Metal-binding</keyword>
<keyword evidence="11" id="KW-0482">Metalloprotease</keyword>
<dbReference type="InterPro" id="IPR034016">
    <property type="entry name" value="M1_APN-typ"/>
</dbReference>
<keyword evidence="22" id="KW-1185">Reference proteome</keyword>
<dbReference type="PRINTS" id="PR00756">
    <property type="entry name" value="ALADIPTASE"/>
</dbReference>
<evidence type="ECO:0000313" key="21">
    <source>
        <dbReference type="EMBL" id="KAG5340783.1"/>
    </source>
</evidence>